<keyword evidence="3" id="KW-0804">Transcription</keyword>
<feature type="domain" description="HTH iclR-type" evidence="4">
    <location>
        <begin position="2"/>
        <end position="67"/>
    </location>
</feature>
<dbReference type="InterPro" id="IPR036388">
    <property type="entry name" value="WH-like_DNA-bd_sf"/>
</dbReference>
<name>A0AB39HNY0_9BACI</name>
<dbReference type="SUPFAM" id="SSF46785">
    <property type="entry name" value="Winged helix' DNA-binding domain"/>
    <property type="match status" value="1"/>
</dbReference>
<dbReference type="RefSeq" id="WP_368652733.1">
    <property type="nucleotide sequence ID" value="NZ_CP162599.1"/>
</dbReference>
<evidence type="ECO:0000259" key="5">
    <source>
        <dbReference type="PROSITE" id="PS51078"/>
    </source>
</evidence>
<dbReference type="PROSITE" id="PS51078">
    <property type="entry name" value="ICLR_ED"/>
    <property type="match status" value="1"/>
</dbReference>
<evidence type="ECO:0000259" key="4">
    <source>
        <dbReference type="PROSITE" id="PS51077"/>
    </source>
</evidence>
<dbReference type="AlphaFoldDB" id="A0AB39HNY0"/>
<dbReference type="Gene3D" id="1.10.10.10">
    <property type="entry name" value="Winged helix-like DNA-binding domain superfamily/Winged helix DNA-binding domain"/>
    <property type="match status" value="1"/>
</dbReference>
<dbReference type="Pfam" id="PF01614">
    <property type="entry name" value="IclR_C"/>
    <property type="match status" value="1"/>
</dbReference>
<dbReference type="PANTHER" id="PTHR30136">
    <property type="entry name" value="HELIX-TURN-HELIX TRANSCRIPTIONAL REGULATOR, ICLR FAMILY"/>
    <property type="match status" value="1"/>
</dbReference>
<evidence type="ECO:0000256" key="1">
    <source>
        <dbReference type="ARBA" id="ARBA00023015"/>
    </source>
</evidence>
<dbReference type="EMBL" id="CP162599">
    <property type="protein sequence ID" value="XDK32009.1"/>
    <property type="molecule type" value="Genomic_DNA"/>
</dbReference>
<gene>
    <name evidence="6" type="ORF">AB4Y30_13455</name>
</gene>
<dbReference type="InterPro" id="IPR029016">
    <property type="entry name" value="GAF-like_dom_sf"/>
</dbReference>
<dbReference type="InterPro" id="IPR014757">
    <property type="entry name" value="Tscrpt_reg_IclR_C"/>
</dbReference>
<dbReference type="InterPro" id="IPR036390">
    <property type="entry name" value="WH_DNA-bd_sf"/>
</dbReference>
<keyword evidence="1" id="KW-0805">Transcription regulation</keyword>
<evidence type="ECO:0000256" key="2">
    <source>
        <dbReference type="ARBA" id="ARBA00023125"/>
    </source>
</evidence>
<dbReference type="InterPro" id="IPR050707">
    <property type="entry name" value="HTH_MetabolicPath_Reg"/>
</dbReference>
<dbReference type="InterPro" id="IPR005471">
    <property type="entry name" value="Tscrpt_reg_IclR_N"/>
</dbReference>
<protein>
    <submittedName>
        <fullName evidence="6">IclR family transcriptional regulator</fullName>
    </submittedName>
</protein>
<dbReference type="PANTHER" id="PTHR30136:SF24">
    <property type="entry name" value="HTH-TYPE TRANSCRIPTIONAL REPRESSOR ALLR"/>
    <property type="match status" value="1"/>
</dbReference>
<proteinExistence type="predicted"/>
<dbReference type="GO" id="GO:0003677">
    <property type="term" value="F:DNA binding"/>
    <property type="evidence" value="ECO:0007669"/>
    <property type="project" value="UniProtKB-KW"/>
</dbReference>
<evidence type="ECO:0000313" key="6">
    <source>
        <dbReference type="EMBL" id="XDK32009.1"/>
    </source>
</evidence>
<dbReference type="SMART" id="SM00346">
    <property type="entry name" value="HTH_ICLR"/>
    <property type="match status" value="1"/>
</dbReference>
<dbReference type="GO" id="GO:0045892">
    <property type="term" value="P:negative regulation of DNA-templated transcription"/>
    <property type="evidence" value="ECO:0007669"/>
    <property type="project" value="TreeGrafter"/>
</dbReference>
<dbReference type="SUPFAM" id="SSF55781">
    <property type="entry name" value="GAF domain-like"/>
    <property type="match status" value="1"/>
</dbReference>
<dbReference type="PROSITE" id="PS51077">
    <property type="entry name" value="HTH_ICLR"/>
    <property type="match status" value="1"/>
</dbReference>
<reference evidence="6" key="1">
    <citation type="submission" date="2024-07" db="EMBL/GenBank/DDBJ databases">
        <title>Halotolerant mesophilic bacterium Ornithinibacillus sp. 4-3, sp. nov., isolated from soil.</title>
        <authorList>
            <person name="Sidarenka A.V."/>
            <person name="Guliayeva D.E."/>
            <person name="Leanovich S.I."/>
            <person name="Hileuskaya K.S."/>
            <person name="Akhremchuk A.E."/>
            <person name="Sikolenko M.A."/>
            <person name="Valentovich L.N."/>
        </authorList>
    </citation>
    <scope>NUCLEOTIDE SEQUENCE</scope>
    <source>
        <strain evidence="6">4-3</strain>
    </source>
</reference>
<organism evidence="6">
    <name type="scientific">Ornithinibacillus sp. 4-3</name>
    <dbReference type="NCBI Taxonomy" id="3231488"/>
    <lineage>
        <taxon>Bacteria</taxon>
        <taxon>Bacillati</taxon>
        <taxon>Bacillota</taxon>
        <taxon>Bacilli</taxon>
        <taxon>Bacillales</taxon>
        <taxon>Bacillaceae</taxon>
        <taxon>Ornithinibacillus</taxon>
    </lineage>
</organism>
<dbReference type="GO" id="GO:0003700">
    <property type="term" value="F:DNA-binding transcription factor activity"/>
    <property type="evidence" value="ECO:0007669"/>
    <property type="project" value="TreeGrafter"/>
</dbReference>
<keyword evidence="2" id="KW-0238">DNA-binding</keyword>
<dbReference type="Pfam" id="PF09339">
    <property type="entry name" value="HTH_IclR"/>
    <property type="match status" value="1"/>
</dbReference>
<accession>A0AB39HNY0</accession>
<dbReference type="Gene3D" id="3.30.450.40">
    <property type="match status" value="1"/>
</dbReference>
<evidence type="ECO:0000256" key="3">
    <source>
        <dbReference type="ARBA" id="ARBA00023163"/>
    </source>
</evidence>
<feature type="domain" description="IclR-ED" evidence="5">
    <location>
        <begin position="68"/>
        <end position="251"/>
    </location>
</feature>
<sequence>MNQSVSKALQILDLFIAEAGELTLHEVSEKTGIPKSTAYRILTTLEEGELLSKTKHSIHDSRYRLGLKLLILGQLASEQMELRSIALPYMEELGNEINEVVHLVIVNQKKATYIEKVESKRALRLFTRIGKSLPLHLGSGPKLLLAHLPKEKQEEILEDAAMYSIDGNKLIDKEKLRRELDEIRVNGFGFSVAEQDEDTTGVSYPIFNYQEEVVAALAVSGLSSNFEGERLQMIKLKTEETAQRISKELGYRENA</sequence>